<dbReference type="Pfam" id="PF01135">
    <property type="entry name" value="PCMT"/>
    <property type="match status" value="1"/>
</dbReference>
<dbReference type="GO" id="GO:0005737">
    <property type="term" value="C:cytoplasm"/>
    <property type="evidence" value="ECO:0007669"/>
    <property type="project" value="UniProtKB-SubCell"/>
</dbReference>
<gene>
    <name evidence="7" type="primary">pcm</name>
    <name evidence="8" type="ORF">DFO77_103191</name>
</gene>
<dbReference type="InterPro" id="IPR000682">
    <property type="entry name" value="PCMT"/>
</dbReference>
<dbReference type="NCBIfam" id="NF001453">
    <property type="entry name" value="PRK00312.1"/>
    <property type="match status" value="1"/>
</dbReference>
<evidence type="ECO:0000313" key="8">
    <source>
        <dbReference type="EMBL" id="RCW38719.1"/>
    </source>
</evidence>
<evidence type="ECO:0000256" key="7">
    <source>
        <dbReference type="HAMAP-Rule" id="MF_00090"/>
    </source>
</evidence>
<dbReference type="Proteomes" id="UP000252733">
    <property type="component" value="Unassembled WGS sequence"/>
</dbReference>
<dbReference type="OrthoDB" id="9810066at2"/>
<dbReference type="FunFam" id="3.40.50.150:FF:000010">
    <property type="entry name" value="Protein-L-isoaspartate O-methyltransferase"/>
    <property type="match status" value="1"/>
</dbReference>
<reference evidence="8 9" key="1">
    <citation type="submission" date="2018-07" db="EMBL/GenBank/DDBJ databases">
        <title>Freshwater and sediment microbial communities from various areas in North America, analyzing microbe dynamics in response to fracking.</title>
        <authorList>
            <person name="Lamendella R."/>
        </authorList>
    </citation>
    <scope>NUCLEOTIDE SEQUENCE [LARGE SCALE GENOMIC DNA]</scope>
    <source>
        <strain evidence="8 9">160A</strain>
    </source>
</reference>
<evidence type="ECO:0000256" key="5">
    <source>
        <dbReference type="ARBA" id="ARBA00022679"/>
    </source>
</evidence>
<keyword evidence="6 7" id="KW-0949">S-adenosyl-L-methionine</keyword>
<evidence type="ECO:0000256" key="1">
    <source>
        <dbReference type="ARBA" id="ARBA00004496"/>
    </source>
</evidence>
<keyword evidence="3 7" id="KW-0963">Cytoplasm</keyword>
<dbReference type="RefSeq" id="WP_106153099.1">
    <property type="nucleotide sequence ID" value="NZ_PVTS01000007.1"/>
</dbReference>
<name>A0A2T0XMD2_9BACT</name>
<evidence type="ECO:0000256" key="3">
    <source>
        <dbReference type="ARBA" id="ARBA00022490"/>
    </source>
</evidence>
<feature type="active site" evidence="7">
    <location>
        <position position="99"/>
    </location>
</feature>
<dbReference type="NCBIfam" id="TIGR00080">
    <property type="entry name" value="pimt"/>
    <property type="match status" value="1"/>
</dbReference>
<dbReference type="CDD" id="cd02440">
    <property type="entry name" value="AdoMet_MTases"/>
    <property type="match status" value="1"/>
</dbReference>
<dbReference type="PANTHER" id="PTHR11579">
    <property type="entry name" value="PROTEIN-L-ISOASPARTATE O-METHYLTRANSFERASE"/>
    <property type="match status" value="1"/>
</dbReference>
<dbReference type="PROSITE" id="PS01279">
    <property type="entry name" value="PCMT"/>
    <property type="match status" value="1"/>
</dbReference>
<keyword evidence="9" id="KW-1185">Reference proteome</keyword>
<dbReference type="SUPFAM" id="SSF53335">
    <property type="entry name" value="S-adenosyl-L-methionine-dependent methyltransferases"/>
    <property type="match status" value="1"/>
</dbReference>
<organism evidence="8 9">
    <name type="scientific">Marinilabilia salmonicolor</name>
    <dbReference type="NCBI Taxonomy" id="989"/>
    <lineage>
        <taxon>Bacteria</taxon>
        <taxon>Pseudomonadati</taxon>
        <taxon>Bacteroidota</taxon>
        <taxon>Bacteroidia</taxon>
        <taxon>Marinilabiliales</taxon>
        <taxon>Marinilabiliaceae</taxon>
        <taxon>Marinilabilia</taxon>
    </lineage>
</organism>
<dbReference type="EC" id="2.1.1.77" evidence="7"/>
<comment type="similarity">
    <text evidence="2 7">Belongs to the methyltransferase superfamily. L-isoaspartyl/D-aspartyl protein methyltransferase family.</text>
</comment>
<evidence type="ECO:0000256" key="4">
    <source>
        <dbReference type="ARBA" id="ARBA00022603"/>
    </source>
</evidence>
<comment type="function">
    <text evidence="7">Catalyzes the methyl esterification of L-isoaspartyl residues in peptides and proteins that result from spontaneous decomposition of normal L-aspartyl and L-asparaginyl residues. It plays a role in the repair and/or degradation of damaged proteins.</text>
</comment>
<dbReference type="GO" id="GO:0032259">
    <property type="term" value="P:methylation"/>
    <property type="evidence" value="ECO:0007669"/>
    <property type="project" value="UniProtKB-KW"/>
</dbReference>
<evidence type="ECO:0000256" key="2">
    <source>
        <dbReference type="ARBA" id="ARBA00005369"/>
    </source>
</evidence>
<dbReference type="EMBL" id="QPIZ01000003">
    <property type="protein sequence ID" value="RCW38719.1"/>
    <property type="molecule type" value="Genomic_DNA"/>
</dbReference>
<dbReference type="GO" id="GO:0030091">
    <property type="term" value="P:protein repair"/>
    <property type="evidence" value="ECO:0007669"/>
    <property type="project" value="UniProtKB-UniRule"/>
</dbReference>
<dbReference type="AlphaFoldDB" id="A0A2T0XMD2"/>
<dbReference type="Gene3D" id="3.40.50.150">
    <property type="entry name" value="Vaccinia Virus protein VP39"/>
    <property type="match status" value="1"/>
</dbReference>
<sequence>MQKRIFDMKMSACLFRAGILLFFLLLPINSVFMQGYENHPYQEQQKAMVRNQIVARGIKSKAVIDAMGKVPRHMFVPYNTRTFAYNDQPLPIGHNQTISQPYIVAYMTEALGAKAGDKVLEIGTGSGYQAAILAEMGIEVFTIEIIPDLAETARRNLKRTGYNKVNTRLGDGYAGWPEEAPFDAIIITAAPEAIPQALVEQLKTGGTMILPVGPRESTQSLKKVVKRSKGIRQTTLLPVRFVPMIRSYN</sequence>
<keyword evidence="4 7" id="KW-0489">Methyltransferase</keyword>
<proteinExistence type="inferred from homology"/>
<dbReference type="PANTHER" id="PTHR11579:SF0">
    <property type="entry name" value="PROTEIN-L-ISOASPARTATE(D-ASPARTATE) O-METHYLTRANSFERASE"/>
    <property type="match status" value="1"/>
</dbReference>
<accession>A0A2T0XMD2</accession>
<keyword evidence="5 7" id="KW-0808">Transferase</keyword>
<dbReference type="GO" id="GO:0004719">
    <property type="term" value="F:protein-L-isoaspartate (D-aspartate) O-methyltransferase activity"/>
    <property type="evidence" value="ECO:0007669"/>
    <property type="project" value="UniProtKB-UniRule"/>
</dbReference>
<protein>
    <recommendedName>
        <fullName evidence="7">Protein-L-isoaspartate O-methyltransferase</fullName>
        <ecNumber evidence="7">2.1.1.77</ecNumber>
    </recommendedName>
    <alternativeName>
        <fullName evidence="7">L-isoaspartyl protein carboxyl methyltransferase</fullName>
    </alternativeName>
    <alternativeName>
        <fullName evidence="7">Protein L-isoaspartyl methyltransferase</fullName>
    </alternativeName>
    <alternativeName>
        <fullName evidence="7">Protein-beta-aspartate methyltransferase</fullName>
        <shortName evidence="7">PIMT</shortName>
    </alternativeName>
</protein>
<dbReference type="HAMAP" id="MF_00090">
    <property type="entry name" value="PIMT"/>
    <property type="match status" value="1"/>
</dbReference>
<comment type="catalytic activity">
    <reaction evidence="7">
        <text>[protein]-L-isoaspartate + S-adenosyl-L-methionine = [protein]-L-isoaspartate alpha-methyl ester + S-adenosyl-L-homocysteine</text>
        <dbReference type="Rhea" id="RHEA:12705"/>
        <dbReference type="Rhea" id="RHEA-COMP:12143"/>
        <dbReference type="Rhea" id="RHEA-COMP:12144"/>
        <dbReference type="ChEBI" id="CHEBI:57856"/>
        <dbReference type="ChEBI" id="CHEBI:59789"/>
        <dbReference type="ChEBI" id="CHEBI:90596"/>
        <dbReference type="ChEBI" id="CHEBI:90598"/>
        <dbReference type="EC" id="2.1.1.77"/>
    </reaction>
</comment>
<comment type="subcellular location">
    <subcellularLocation>
        <location evidence="1 7">Cytoplasm</location>
    </subcellularLocation>
</comment>
<evidence type="ECO:0000313" key="9">
    <source>
        <dbReference type="Proteomes" id="UP000252733"/>
    </source>
</evidence>
<dbReference type="InterPro" id="IPR029063">
    <property type="entry name" value="SAM-dependent_MTases_sf"/>
</dbReference>
<dbReference type="STRING" id="1168289.GCA_000259075_01829"/>
<evidence type="ECO:0000256" key="6">
    <source>
        <dbReference type="ARBA" id="ARBA00022691"/>
    </source>
</evidence>
<comment type="caution">
    <text evidence="8">The sequence shown here is derived from an EMBL/GenBank/DDBJ whole genome shotgun (WGS) entry which is preliminary data.</text>
</comment>